<feature type="binding site" evidence="4">
    <location>
        <position position="197"/>
    </location>
    <ligand>
        <name>3-amino-2-oxopropyl phosphate</name>
        <dbReference type="ChEBI" id="CHEBI:57279"/>
    </ligand>
</feature>
<feature type="active site" description="Proton donor" evidence="4">
    <location>
        <position position="196"/>
    </location>
</feature>
<keyword evidence="3 4" id="KW-0664">Pyridoxine biosynthesis</keyword>
<comment type="pathway">
    <text evidence="4">Cofactor biosynthesis; pyridoxine 5'-phosphate biosynthesis; pyridoxine 5'-phosphate from D-erythrose 4-phosphate: step 5/5.</text>
</comment>
<keyword evidence="1 4" id="KW-0963">Cytoplasm</keyword>
<dbReference type="PANTHER" id="PTHR30456">
    <property type="entry name" value="PYRIDOXINE 5'-PHOSPHATE SYNTHASE"/>
    <property type="match status" value="1"/>
</dbReference>
<evidence type="ECO:0000313" key="7">
    <source>
        <dbReference type="Proteomes" id="UP001301869"/>
    </source>
</evidence>
<comment type="function">
    <text evidence="4">Catalyzes the complicated ring closure reaction between the two acyclic compounds 1-deoxy-D-xylulose-5-phosphate (DXP) and 3-amino-2-oxopropyl phosphate (1-amino-acetone-3-phosphate or AAP) to form pyridoxine 5'-phosphate (PNP) and inorganic phosphate.</text>
</comment>
<evidence type="ECO:0000256" key="4">
    <source>
        <dbReference type="HAMAP-Rule" id="MF_00279"/>
    </source>
</evidence>
<dbReference type="NCBIfam" id="NF003625">
    <property type="entry name" value="PRK05265.1-3"/>
    <property type="match status" value="1"/>
</dbReference>
<dbReference type="EC" id="2.6.99.2" evidence="4 5"/>
<comment type="subunit">
    <text evidence="4">Homooctamer; tetramer of dimers.</text>
</comment>
<dbReference type="HAMAP" id="MF_00279">
    <property type="entry name" value="PdxJ"/>
    <property type="match status" value="1"/>
</dbReference>
<gene>
    <name evidence="4 6" type="primary">pdxJ</name>
    <name evidence="6" type="ORF">P1P91_07460</name>
</gene>
<keyword evidence="7" id="KW-1185">Reference proteome</keyword>
<feature type="active site" description="Proton acceptor" evidence="4">
    <location>
        <position position="47"/>
    </location>
</feature>
<dbReference type="InterPro" id="IPR036130">
    <property type="entry name" value="Pyridoxine-5'_phos_synth"/>
</dbReference>
<dbReference type="CDD" id="cd00003">
    <property type="entry name" value="PNPsynthase"/>
    <property type="match status" value="1"/>
</dbReference>
<keyword evidence="2 4" id="KW-0808">Transferase</keyword>
<comment type="catalytic activity">
    <reaction evidence="4">
        <text>3-amino-2-oxopropyl phosphate + 1-deoxy-D-xylulose 5-phosphate = pyridoxine 5'-phosphate + phosphate + 2 H2O + H(+)</text>
        <dbReference type="Rhea" id="RHEA:15265"/>
        <dbReference type="ChEBI" id="CHEBI:15377"/>
        <dbReference type="ChEBI" id="CHEBI:15378"/>
        <dbReference type="ChEBI" id="CHEBI:43474"/>
        <dbReference type="ChEBI" id="CHEBI:57279"/>
        <dbReference type="ChEBI" id="CHEBI:57792"/>
        <dbReference type="ChEBI" id="CHEBI:58589"/>
        <dbReference type="EC" id="2.6.99.2"/>
    </reaction>
</comment>
<dbReference type="PANTHER" id="PTHR30456:SF0">
    <property type="entry name" value="PYRIDOXINE 5'-PHOSPHATE SYNTHASE"/>
    <property type="match status" value="1"/>
</dbReference>
<feature type="binding site" evidence="4">
    <location>
        <position position="104"/>
    </location>
    <ligand>
        <name>1-deoxy-D-xylulose 5-phosphate</name>
        <dbReference type="ChEBI" id="CHEBI:57792"/>
    </ligand>
</feature>
<evidence type="ECO:0000313" key="6">
    <source>
        <dbReference type="EMBL" id="WNK21497.1"/>
    </source>
</evidence>
<evidence type="ECO:0000256" key="2">
    <source>
        <dbReference type="ARBA" id="ARBA00022679"/>
    </source>
</evidence>
<dbReference type="NCBIfam" id="NF003623">
    <property type="entry name" value="PRK05265.1-1"/>
    <property type="match status" value="1"/>
</dbReference>
<dbReference type="RefSeq" id="WP_311885641.1">
    <property type="nucleotide sequence ID" value="NZ_CP119391.1"/>
</dbReference>
<dbReference type="NCBIfam" id="NF003627">
    <property type="entry name" value="PRK05265.1-5"/>
    <property type="match status" value="1"/>
</dbReference>
<dbReference type="InterPro" id="IPR013785">
    <property type="entry name" value="Aldolase_TIM"/>
</dbReference>
<feature type="binding site" evidence="4">
    <location>
        <begin position="13"/>
        <end position="14"/>
    </location>
    <ligand>
        <name>1-deoxy-D-xylulose 5-phosphate</name>
        <dbReference type="ChEBI" id="CHEBI:57792"/>
    </ligand>
</feature>
<proteinExistence type="inferred from homology"/>
<organism evidence="6 7">
    <name type="scientific">Halomonas piscis</name>
    <dbReference type="NCBI Taxonomy" id="3031727"/>
    <lineage>
        <taxon>Bacteria</taxon>
        <taxon>Pseudomonadati</taxon>
        <taxon>Pseudomonadota</taxon>
        <taxon>Gammaproteobacteria</taxon>
        <taxon>Oceanospirillales</taxon>
        <taxon>Halomonadaceae</taxon>
        <taxon>Halomonas</taxon>
    </lineage>
</organism>
<comment type="similarity">
    <text evidence="4">Belongs to the PNP synthase family.</text>
</comment>
<dbReference type="Pfam" id="PF03740">
    <property type="entry name" value="PdxJ"/>
    <property type="match status" value="1"/>
</dbReference>
<feature type="site" description="Transition state stabilizer" evidence="4">
    <location>
        <position position="155"/>
    </location>
</feature>
<reference evidence="6 7" key="1">
    <citation type="submission" date="2023-03" db="EMBL/GenBank/DDBJ databases">
        <title>Halomonas sp. nov., isolated from Korean tranditional fermented seafood 'Jeotgal'.</title>
        <authorList>
            <person name="Kim B."/>
            <person name="Shin N.-R."/>
        </authorList>
    </citation>
    <scope>NUCLEOTIDE SEQUENCE [LARGE SCALE GENOMIC DNA]</scope>
    <source>
        <strain evidence="6 7">SG2L-4</strain>
    </source>
</reference>
<dbReference type="EMBL" id="CP119391">
    <property type="protein sequence ID" value="WNK21497.1"/>
    <property type="molecule type" value="Genomic_DNA"/>
</dbReference>
<feature type="binding site" evidence="4">
    <location>
        <begin position="218"/>
        <end position="219"/>
    </location>
    <ligand>
        <name>3-amino-2-oxopropyl phosphate</name>
        <dbReference type="ChEBI" id="CHEBI:57279"/>
    </ligand>
</feature>
<dbReference type="NCBIfam" id="TIGR00559">
    <property type="entry name" value="pdxJ"/>
    <property type="match status" value="1"/>
</dbReference>
<protein>
    <recommendedName>
        <fullName evidence="4 5">Pyridoxine 5'-phosphate synthase</fullName>
        <shortName evidence="4">PNP synthase</shortName>
        <ecNumber evidence="4 5">2.6.99.2</ecNumber>
    </recommendedName>
</protein>
<dbReference type="Gene3D" id="3.20.20.70">
    <property type="entry name" value="Aldolase class I"/>
    <property type="match status" value="1"/>
</dbReference>
<evidence type="ECO:0000256" key="5">
    <source>
        <dbReference type="NCBIfam" id="TIGR00559"/>
    </source>
</evidence>
<name>A0ABY9Z2X9_9GAMM</name>
<feature type="binding site" evidence="4">
    <location>
        <position position="54"/>
    </location>
    <ligand>
        <name>1-deoxy-D-xylulose 5-phosphate</name>
        <dbReference type="ChEBI" id="CHEBI:57792"/>
    </ligand>
</feature>
<feature type="binding site" evidence="4">
    <location>
        <position position="11"/>
    </location>
    <ligand>
        <name>3-amino-2-oxopropyl phosphate</name>
        <dbReference type="ChEBI" id="CHEBI:57279"/>
    </ligand>
</feature>
<feature type="binding site" evidence="4">
    <location>
        <position position="49"/>
    </location>
    <ligand>
        <name>1-deoxy-D-xylulose 5-phosphate</name>
        <dbReference type="ChEBI" id="CHEBI:57792"/>
    </ligand>
</feature>
<dbReference type="InterPro" id="IPR004569">
    <property type="entry name" value="PyrdxlP_synth_PdxJ"/>
</dbReference>
<sequence length="270" mass="28727">MHPPRILLGVNIDHVATLRQARGTRYPDPVQAALLAEEAGADGITVHPREDRRHIQPRDVRLIAQVLNTRMNLEMAITEEMLTLAEEVGPAHVCLVPEKREELTTEGGLDVAGGFDACADACARLGTIGSDVSLFIDPEPAQIDAAVRAGASTVELHTGGFAEAVPGSAAANAEYQRLTAAAVHAAELGLVVNAGHGLHYHNAEAVAALPGINELNIGHAIIARALFVGLKDAVREMKRLIIAGQEAGLMAALDAHDHEHEHEHEHGQER</sequence>
<comment type="subcellular location">
    <subcellularLocation>
        <location evidence="4">Cytoplasm</location>
    </subcellularLocation>
</comment>
<evidence type="ECO:0000256" key="3">
    <source>
        <dbReference type="ARBA" id="ARBA00023096"/>
    </source>
</evidence>
<accession>A0ABY9Z2X9</accession>
<dbReference type="Proteomes" id="UP001301869">
    <property type="component" value="Chromosome"/>
</dbReference>
<dbReference type="GO" id="GO:0033856">
    <property type="term" value="F:pyridoxine 5'-phosphate synthase activity"/>
    <property type="evidence" value="ECO:0007669"/>
    <property type="project" value="UniProtKB-EC"/>
</dbReference>
<evidence type="ECO:0000256" key="1">
    <source>
        <dbReference type="ARBA" id="ARBA00022490"/>
    </source>
</evidence>
<feature type="active site" description="Proton acceptor" evidence="4">
    <location>
        <position position="74"/>
    </location>
</feature>
<feature type="binding site" evidence="4">
    <location>
        <position position="22"/>
    </location>
    <ligand>
        <name>3-amino-2-oxopropyl phosphate</name>
        <dbReference type="ChEBI" id="CHEBI:57279"/>
    </ligand>
</feature>
<dbReference type="SUPFAM" id="SSF63892">
    <property type="entry name" value="Pyridoxine 5'-phosphate synthase"/>
    <property type="match status" value="1"/>
</dbReference>